<feature type="transmembrane region" description="Helical" evidence="7">
    <location>
        <begin position="80"/>
        <end position="104"/>
    </location>
</feature>
<dbReference type="PROSITE" id="PS50262">
    <property type="entry name" value="G_PROTEIN_RECEP_F1_2"/>
    <property type="match status" value="1"/>
</dbReference>
<keyword evidence="2 5" id="KW-0812">Transmembrane</keyword>
<evidence type="ECO:0000256" key="5">
    <source>
        <dbReference type="RuleBase" id="RU000688"/>
    </source>
</evidence>
<dbReference type="PRINTS" id="PR00237">
    <property type="entry name" value="GPCRRHODOPSN"/>
</dbReference>
<evidence type="ECO:0000313" key="10">
    <source>
        <dbReference type="Proteomes" id="UP000887568"/>
    </source>
</evidence>
<dbReference type="RefSeq" id="XP_038047507.1">
    <property type="nucleotide sequence ID" value="XM_038191579.1"/>
</dbReference>
<keyword evidence="4 7" id="KW-0472">Membrane</keyword>
<comment type="similarity">
    <text evidence="5">Belongs to the G-protein coupled receptor 1 family.</text>
</comment>
<accession>A0A913Z708</accession>
<dbReference type="Gene3D" id="1.20.1070.10">
    <property type="entry name" value="Rhodopsin 7-helix transmembrane proteins"/>
    <property type="match status" value="1"/>
</dbReference>
<feature type="transmembrane region" description="Helical" evidence="7">
    <location>
        <begin position="125"/>
        <end position="148"/>
    </location>
</feature>
<dbReference type="Proteomes" id="UP000887568">
    <property type="component" value="Unplaced"/>
</dbReference>
<keyword evidence="5" id="KW-0807">Transducer</keyword>
<dbReference type="PANTHER" id="PTHR45698">
    <property type="entry name" value="TRACE AMINE-ASSOCIATED RECEPTOR 19N-RELATED"/>
    <property type="match status" value="1"/>
</dbReference>
<keyword evidence="5" id="KW-0297">G-protein coupled receptor</keyword>
<dbReference type="GO" id="GO:0004930">
    <property type="term" value="F:G protein-coupled receptor activity"/>
    <property type="evidence" value="ECO:0007669"/>
    <property type="project" value="UniProtKB-KW"/>
</dbReference>
<dbReference type="AlphaFoldDB" id="A0A913Z708"/>
<evidence type="ECO:0000256" key="1">
    <source>
        <dbReference type="ARBA" id="ARBA00004370"/>
    </source>
</evidence>
<keyword evidence="5" id="KW-0675">Receptor</keyword>
<name>A0A913Z708_PATMI</name>
<feature type="transmembrane region" description="Helical" evidence="7">
    <location>
        <begin position="12"/>
        <end position="30"/>
    </location>
</feature>
<dbReference type="EnsemblMetazoa" id="XM_038191579.1">
    <property type="protein sequence ID" value="XP_038047507.1"/>
    <property type="gene ID" value="LOC119721502"/>
</dbReference>
<dbReference type="OMA" id="NRFICAF"/>
<feature type="region of interest" description="Disordered" evidence="6">
    <location>
        <begin position="209"/>
        <end position="229"/>
    </location>
</feature>
<evidence type="ECO:0000259" key="8">
    <source>
        <dbReference type="PROSITE" id="PS50262"/>
    </source>
</evidence>
<dbReference type="OrthoDB" id="5962705at2759"/>
<feature type="domain" description="G-protein coupled receptors family 1 profile" evidence="8">
    <location>
        <begin position="21"/>
        <end position="300"/>
    </location>
</feature>
<keyword evidence="3 7" id="KW-1133">Transmembrane helix</keyword>
<feature type="transmembrane region" description="Helical" evidence="7">
    <location>
        <begin position="168"/>
        <end position="188"/>
    </location>
</feature>
<comment type="subcellular location">
    <subcellularLocation>
        <location evidence="1">Membrane</location>
    </subcellularLocation>
</comment>
<dbReference type="InterPro" id="IPR000276">
    <property type="entry name" value="GPCR_Rhodpsn"/>
</dbReference>
<feature type="transmembrane region" description="Helical" evidence="7">
    <location>
        <begin position="42"/>
        <end position="60"/>
    </location>
</feature>
<evidence type="ECO:0000256" key="2">
    <source>
        <dbReference type="ARBA" id="ARBA00022692"/>
    </source>
</evidence>
<feature type="transmembrane region" description="Helical" evidence="7">
    <location>
        <begin position="248"/>
        <end position="269"/>
    </location>
</feature>
<sequence length="326" mass="36139">MEDILVLRIYKTFIGIFGILGNGLVCVVIGKVSAMQTRTNAFIFHQAVVDFLGSTIILLTSEVPLPDPLPDDSLGRFICLVWLSNFLLFVLFVISTFNLLSLTLERYFAIVYPFKYQAAFAEHPHLKIGAVIGACWIIGVVIKVYNLIIFKVEDGRCLSNAAARSQAVGILTVVLVYFLPVGVMFFAYMRISLELKRGASRVGPQPAVAAPASASGPSTSGGAGASSSTESGMMGSLLRARRNTFKTLLIVFITFMVCWTPNQLIFFMFNLGWKTQPNEWYYLLSVAMVATNCCVNPVIYAFKYRQFRNGLKEMFCGQKFRADDMA</sequence>
<protein>
    <recommendedName>
        <fullName evidence="8">G-protein coupled receptors family 1 profile domain-containing protein</fullName>
    </recommendedName>
</protein>
<organism evidence="9 10">
    <name type="scientific">Patiria miniata</name>
    <name type="common">Bat star</name>
    <name type="synonym">Asterina miniata</name>
    <dbReference type="NCBI Taxonomy" id="46514"/>
    <lineage>
        <taxon>Eukaryota</taxon>
        <taxon>Metazoa</taxon>
        <taxon>Echinodermata</taxon>
        <taxon>Eleutherozoa</taxon>
        <taxon>Asterozoa</taxon>
        <taxon>Asteroidea</taxon>
        <taxon>Valvatacea</taxon>
        <taxon>Valvatida</taxon>
        <taxon>Asterinidae</taxon>
        <taxon>Patiria</taxon>
    </lineage>
</organism>
<dbReference type="Pfam" id="PF00001">
    <property type="entry name" value="7tm_1"/>
    <property type="match status" value="1"/>
</dbReference>
<dbReference type="SMART" id="SM01381">
    <property type="entry name" value="7TM_GPCR_Srsx"/>
    <property type="match status" value="1"/>
</dbReference>
<dbReference type="CDD" id="cd00637">
    <property type="entry name" value="7tm_classA_rhodopsin-like"/>
    <property type="match status" value="1"/>
</dbReference>
<feature type="compositionally biased region" description="Low complexity" evidence="6">
    <location>
        <begin position="209"/>
        <end position="218"/>
    </location>
</feature>
<dbReference type="PROSITE" id="PS00237">
    <property type="entry name" value="G_PROTEIN_RECEP_F1_1"/>
    <property type="match status" value="1"/>
</dbReference>
<evidence type="ECO:0000256" key="4">
    <source>
        <dbReference type="ARBA" id="ARBA00023136"/>
    </source>
</evidence>
<evidence type="ECO:0000256" key="3">
    <source>
        <dbReference type="ARBA" id="ARBA00022989"/>
    </source>
</evidence>
<dbReference type="GeneID" id="119721502"/>
<keyword evidence="10" id="KW-1185">Reference proteome</keyword>
<reference evidence="9" key="1">
    <citation type="submission" date="2022-11" db="UniProtKB">
        <authorList>
            <consortium name="EnsemblMetazoa"/>
        </authorList>
    </citation>
    <scope>IDENTIFICATION</scope>
</reference>
<dbReference type="SUPFAM" id="SSF81321">
    <property type="entry name" value="Family A G protein-coupled receptor-like"/>
    <property type="match status" value="1"/>
</dbReference>
<dbReference type="InterPro" id="IPR017452">
    <property type="entry name" value="GPCR_Rhodpsn_7TM"/>
</dbReference>
<evidence type="ECO:0000313" key="9">
    <source>
        <dbReference type="EnsemblMetazoa" id="XP_038047507.1"/>
    </source>
</evidence>
<dbReference type="PANTHER" id="PTHR45698:SF1">
    <property type="entry name" value="TRACE AMINE-ASSOCIATED RECEPTOR 13C-LIKE"/>
    <property type="match status" value="1"/>
</dbReference>
<feature type="transmembrane region" description="Helical" evidence="7">
    <location>
        <begin position="281"/>
        <end position="302"/>
    </location>
</feature>
<evidence type="ECO:0000256" key="6">
    <source>
        <dbReference type="SAM" id="MobiDB-lite"/>
    </source>
</evidence>
<evidence type="ECO:0000256" key="7">
    <source>
        <dbReference type="SAM" id="Phobius"/>
    </source>
</evidence>
<proteinExistence type="inferred from homology"/>
<dbReference type="GO" id="GO:0016020">
    <property type="term" value="C:membrane"/>
    <property type="evidence" value="ECO:0007669"/>
    <property type="project" value="UniProtKB-SubCell"/>
</dbReference>